<evidence type="ECO:0000313" key="1">
    <source>
        <dbReference type="EMBL" id="EEF41750.1"/>
    </source>
</evidence>
<protein>
    <submittedName>
        <fullName evidence="1">Uncharacterized protein</fullName>
    </submittedName>
</protein>
<dbReference type="AlphaFoldDB" id="B9S3P5"/>
<dbReference type="InParanoid" id="B9S3P5"/>
<accession>B9S3P5</accession>
<dbReference type="EMBL" id="EQ973861">
    <property type="protein sequence ID" value="EEF41750.1"/>
    <property type="molecule type" value="Genomic_DNA"/>
</dbReference>
<name>B9S3P5_RICCO</name>
<gene>
    <name evidence="1" type="ORF">RCOM_1553120</name>
</gene>
<organism evidence="1 2">
    <name type="scientific">Ricinus communis</name>
    <name type="common">Castor bean</name>
    <dbReference type="NCBI Taxonomy" id="3988"/>
    <lineage>
        <taxon>Eukaryota</taxon>
        <taxon>Viridiplantae</taxon>
        <taxon>Streptophyta</taxon>
        <taxon>Embryophyta</taxon>
        <taxon>Tracheophyta</taxon>
        <taxon>Spermatophyta</taxon>
        <taxon>Magnoliopsida</taxon>
        <taxon>eudicotyledons</taxon>
        <taxon>Gunneridae</taxon>
        <taxon>Pentapetalae</taxon>
        <taxon>rosids</taxon>
        <taxon>fabids</taxon>
        <taxon>Malpighiales</taxon>
        <taxon>Euphorbiaceae</taxon>
        <taxon>Acalyphoideae</taxon>
        <taxon>Acalypheae</taxon>
        <taxon>Ricinus</taxon>
    </lineage>
</organism>
<proteinExistence type="predicted"/>
<evidence type="ECO:0000313" key="2">
    <source>
        <dbReference type="Proteomes" id="UP000008311"/>
    </source>
</evidence>
<reference evidence="2" key="1">
    <citation type="journal article" date="2010" name="Nat. Biotechnol.">
        <title>Draft genome sequence of the oilseed species Ricinus communis.</title>
        <authorList>
            <person name="Chan A.P."/>
            <person name="Crabtree J."/>
            <person name="Zhao Q."/>
            <person name="Lorenzi H."/>
            <person name="Orvis J."/>
            <person name="Puiu D."/>
            <person name="Melake-Berhan A."/>
            <person name="Jones K.M."/>
            <person name="Redman J."/>
            <person name="Chen G."/>
            <person name="Cahoon E.B."/>
            <person name="Gedil M."/>
            <person name="Stanke M."/>
            <person name="Haas B.J."/>
            <person name="Wortman J.R."/>
            <person name="Fraser-Liggett C.M."/>
            <person name="Ravel J."/>
            <person name="Rabinowicz P.D."/>
        </authorList>
    </citation>
    <scope>NUCLEOTIDE SEQUENCE [LARGE SCALE GENOMIC DNA]</scope>
    <source>
        <strain evidence="2">cv. Hale</strain>
    </source>
</reference>
<sequence>MMSTEPKVAGEVTCPSEVDLQLFQLWLLVSATITVLDSPSSNVGTSSASNLFLILQITKSLCTSRPRERQNEARELDRIGFPKIQAQLSFPRCNGLIIPGSGSGKWDCTHA</sequence>
<dbReference type="Proteomes" id="UP000008311">
    <property type="component" value="Unassembled WGS sequence"/>
</dbReference>
<keyword evidence="2" id="KW-1185">Reference proteome</keyword>